<dbReference type="PANTHER" id="PTHR46224">
    <property type="entry name" value="ANKYRIN REPEAT FAMILY PROTEIN"/>
    <property type="match status" value="1"/>
</dbReference>
<dbReference type="Gene3D" id="1.25.40.20">
    <property type="entry name" value="Ankyrin repeat-containing domain"/>
    <property type="match status" value="2"/>
</dbReference>
<feature type="repeat" description="ANK" evidence="1">
    <location>
        <begin position="85"/>
        <end position="118"/>
    </location>
</feature>
<dbReference type="SMART" id="SM00248">
    <property type="entry name" value="ANK"/>
    <property type="match status" value="6"/>
</dbReference>
<accession>A0A2G5CYC5</accession>
<dbReference type="OrthoDB" id="1860613at2759"/>
<organism evidence="2 3">
    <name type="scientific">Aquilegia coerulea</name>
    <name type="common">Rocky mountain columbine</name>
    <dbReference type="NCBI Taxonomy" id="218851"/>
    <lineage>
        <taxon>Eukaryota</taxon>
        <taxon>Viridiplantae</taxon>
        <taxon>Streptophyta</taxon>
        <taxon>Embryophyta</taxon>
        <taxon>Tracheophyta</taxon>
        <taxon>Spermatophyta</taxon>
        <taxon>Magnoliopsida</taxon>
        <taxon>Ranunculales</taxon>
        <taxon>Ranunculaceae</taxon>
        <taxon>Thalictroideae</taxon>
        <taxon>Aquilegia</taxon>
    </lineage>
</organism>
<dbReference type="STRING" id="218851.A0A2G5CYC5"/>
<protein>
    <submittedName>
        <fullName evidence="2">Uncharacterized protein</fullName>
    </submittedName>
</protein>
<feature type="repeat" description="ANK" evidence="1">
    <location>
        <begin position="119"/>
        <end position="151"/>
    </location>
</feature>
<keyword evidence="3" id="KW-1185">Reference proteome</keyword>
<dbReference type="Pfam" id="PF00023">
    <property type="entry name" value="Ank"/>
    <property type="match status" value="1"/>
</dbReference>
<feature type="repeat" description="ANK" evidence="1">
    <location>
        <begin position="51"/>
        <end position="73"/>
    </location>
</feature>
<dbReference type="InterPro" id="IPR011990">
    <property type="entry name" value="TPR-like_helical_dom_sf"/>
</dbReference>
<feature type="repeat" description="ANK" evidence="1">
    <location>
        <begin position="151"/>
        <end position="183"/>
    </location>
</feature>
<name>A0A2G5CYC5_AQUCA</name>
<dbReference type="InterPro" id="IPR036770">
    <property type="entry name" value="Ankyrin_rpt-contain_sf"/>
</dbReference>
<dbReference type="PRINTS" id="PR01415">
    <property type="entry name" value="ANKYRIN"/>
</dbReference>
<dbReference type="AlphaFoldDB" id="A0A2G5CYC5"/>
<keyword evidence="1" id="KW-0040">ANK repeat</keyword>
<dbReference type="SUPFAM" id="SSF48403">
    <property type="entry name" value="Ankyrin repeat"/>
    <property type="match status" value="1"/>
</dbReference>
<dbReference type="SMART" id="SM00028">
    <property type="entry name" value="TPR"/>
    <property type="match status" value="3"/>
</dbReference>
<dbReference type="Gene3D" id="1.25.40.10">
    <property type="entry name" value="Tetratricopeptide repeat domain"/>
    <property type="match status" value="1"/>
</dbReference>
<dbReference type="PANTHER" id="PTHR46224:SF67">
    <property type="entry name" value="HSP70-HSP90 ORGANIZING PROTEIN 3-LIKE"/>
    <property type="match status" value="1"/>
</dbReference>
<dbReference type="InterPro" id="IPR002110">
    <property type="entry name" value="Ankyrin_rpt"/>
</dbReference>
<dbReference type="EMBL" id="KZ305051">
    <property type="protein sequence ID" value="PIA36263.1"/>
    <property type="molecule type" value="Genomic_DNA"/>
</dbReference>
<dbReference type="PROSITE" id="PS50297">
    <property type="entry name" value="ANK_REP_REGION"/>
    <property type="match status" value="5"/>
</dbReference>
<proteinExistence type="predicted"/>
<dbReference type="InterPro" id="IPR019734">
    <property type="entry name" value="TPR_rpt"/>
</dbReference>
<dbReference type="Pfam" id="PF12796">
    <property type="entry name" value="Ank_2"/>
    <property type="match status" value="2"/>
</dbReference>
<sequence length="431" mass="46833">MDSRSGTTSKQQQLLEAASTGNLERLKNLAAELDDGKGLARIVVDIKDPKNGQTALHIAVRNRKLELFKYLVEDLKLDFELKDKKGDTPLHHVALDGYLLGALYLLDKCGANPNSRNDMDFTPLHHVASEGHKLVLQALLSRGANVNAMSDRGTPLNMAAGNGNHEVVAMLLNHYADPGKASEGLFNPLSSAILARSLACVALLIEAGADPNADACGESPLLLAVSCESETEIIKCLIKAGADPNVTNDLGMTPLEIAALKKNHQHSLILYPVTSPIPTYSEWNIGEIMRYISSEEASKQINLKAVEIFKARKSKGEDAFQTKNYLAATLWYSKALEISPHNPIVLSDRSLCWALLKDGDNALSDAEACLMLAPEWPKAYHRAGAAYSILEVSFDRAVDAFSKGLKLAPKDKDLQKALREAIEAKMKSTKA</sequence>
<dbReference type="PROSITE" id="PS50088">
    <property type="entry name" value="ANK_REPEAT"/>
    <property type="match status" value="5"/>
</dbReference>
<dbReference type="InParanoid" id="A0A2G5CYC5"/>
<evidence type="ECO:0000256" key="1">
    <source>
        <dbReference type="PROSITE-ProRule" id="PRU00023"/>
    </source>
</evidence>
<dbReference type="InterPro" id="IPR051616">
    <property type="entry name" value="Cul2-RING_E3_ligase_SR"/>
</dbReference>
<reference evidence="2 3" key="1">
    <citation type="submission" date="2017-09" db="EMBL/GenBank/DDBJ databases">
        <title>WGS assembly of Aquilegia coerulea Goldsmith.</title>
        <authorList>
            <person name="Hodges S."/>
            <person name="Kramer E."/>
            <person name="Nordborg M."/>
            <person name="Tomkins J."/>
            <person name="Borevitz J."/>
            <person name="Derieg N."/>
            <person name="Yan J."/>
            <person name="Mihaltcheva S."/>
            <person name="Hayes R.D."/>
            <person name="Rokhsar D."/>
        </authorList>
    </citation>
    <scope>NUCLEOTIDE SEQUENCE [LARGE SCALE GENOMIC DNA]</scope>
    <source>
        <strain evidence="3">cv. Goldsmith</strain>
    </source>
</reference>
<evidence type="ECO:0000313" key="3">
    <source>
        <dbReference type="Proteomes" id="UP000230069"/>
    </source>
</evidence>
<dbReference type="Proteomes" id="UP000230069">
    <property type="component" value="Unassembled WGS sequence"/>
</dbReference>
<feature type="repeat" description="ANK" evidence="1">
    <location>
        <begin position="216"/>
        <end position="249"/>
    </location>
</feature>
<dbReference type="SUPFAM" id="SSF48452">
    <property type="entry name" value="TPR-like"/>
    <property type="match status" value="1"/>
</dbReference>
<evidence type="ECO:0000313" key="2">
    <source>
        <dbReference type="EMBL" id="PIA36263.1"/>
    </source>
</evidence>
<gene>
    <name evidence="2" type="ORF">AQUCO_03400280v1</name>
</gene>